<reference evidence="1" key="1">
    <citation type="submission" date="2014-09" db="EMBL/GenBank/DDBJ databases">
        <authorList>
            <person name="Magalhaes I.L.F."/>
            <person name="Oliveira U."/>
            <person name="Santos F.R."/>
            <person name="Vidigal T.H.D.A."/>
            <person name="Brescovit A.D."/>
            <person name="Santos A.J."/>
        </authorList>
    </citation>
    <scope>NUCLEOTIDE SEQUENCE</scope>
    <source>
        <tissue evidence="1">Shoot tissue taken approximately 20 cm above the soil surface</tissue>
    </source>
</reference>
<proteinExistence type="predicted"/>
<reference evidence="1" key="2">
    <citation type="journal article" date="2015" name="Data Brief">
        <title>Shoot transcriptome of the giant reed, Arundo donax.</title>
        <authorList>
            <person name="Barrero R.A."/>
            <person name="Guerrero F.D."/>
            <person name="Moolhuijzen P."/>
            <person name="Goolsby J.A."/>
            <person name="Tidwell J."/>
            <person name="Bellgard S.E."/>
            <person name="Bellgard M.I."/>
        </authorList>
    </citation>
    <scope>NUCLEOTIDE SEQUENCE</scope>
    <source>
        <tissue evidence="1">Shoot tissue taken approximately 20 cm above the soil surface</tissue>
    </source>
</reference>
<sequence length="12" mass="1359">MFCELGLVSSWS</sequence>
<accession>A0A0A9EH29</accession>
<evidence type="ECO:0000313" key="1">
    <source>
        <dbReference type="EMBL" id="JAD97130.1"/>
    </source>
</evidence>
<dbReference type="EMBL" id="GBRH01200765">
    <property type="protein sequence ID" value="JAD97130.1"/>
    <property type="molecule type" value="Transcribed_RNA"/>
</dbReference>
<name>A0A0A9EH29_ARUDO</name>
<organism evidence="1">
    <name type="scientific">Arundo donax</name>
    <name type="common">Giant reed</name>
    <name type="synonym">Donax arundinaceus</name>
    <dbReference type="NCBI Taxonomy" id="35708"/>
    <lineage>
        <taxon>Eukaryota</taxon>
        <taxon>Viridiplantae</taxon>
        <taxon>Streptophyta</taxon>
        <taxon>Embryophyta</taxon>
        <taxon>Tracheophyta</taxon>
        <taxon>Spermatophyta</taxon>
        <taxon>Magnoliopsida</taxon>
        <taxon>Liliopsida</taxon>
        <taxon>Poales</taxon>
        <taxon>Poaceae</taxon>
        <taxon>PACMAD clade</taxon>
        <taxon>Arundinoideae</taxon>
        <taxon>Arundineae</taxon>
        <taxon>Arundo</taxon>
    </lineage>
</organism>
<protein>
    <submittedName>
        <fullName evidence="1">Uncharacterized protein</fullName>
    </submittedName>
</protein>